<evidence type="ECO:0000313" key="3">
    <source>
        <dbReference type="Proteomes" id="UP000032336"/>
    </source>
</evidence>
<reference evidence="2 3" key="1">
    <citation type="submission" date="2015-01" db="EMBL/GenBank/DDBJ databases">
        <title>Draft genome of the acidophilic iron oxidizer Ferrimicrobium acidiphilum strain T23.</title>
        <authorList>
            <person name="Poehlein A."/>
            <person name="Eisen S."/>
            <person name="Schloemann M."/>
            <person name="Johnson B.D."/>
            <person name="Daniel R."/>
            <person name="Muehling M."/>
        </authorList>
    </citation>
    <scope>NUCLEOTIDE SEQUENCE [LARGE SCALE GENOMIC DNA]</scope>
    <source>
        <strain evidence="2 3">T23</strain>
    </source>
</reference>
<protein>
    <submittedName>
        <fullName evidence="2">Uncharacterized protein</fullName>
    </submittedName>
</protein>
<evidence type="ECO:0000256" key="1">
    <source>
        <dbReference type="SAM" id="MobiDB-lite"/>
    </source>
</evidence>
<gene>
    <name evidence="2" type="ORF">FEAC_24070</name>
</gene>
<dbReference type="Proteomes" id="UP000032336">
    <property type="component" value="Unassembled WGS sequence"/>
</dbReference>
<evidence type="ECO:0000313" key="2">
    <source>
        <dbReference type="EMBL" id="KJE75847.1"/>
    </source>
</evidence>
<accession>A0A0D8FUC1</accession>
<sequence>MMSGLTIDHSDATVSGERNSNSLRIQERGRVSDQGADRAPRQPPVAILRAVG</sequence>
<dbReference type="STRING" id="1121877.FEAC_24070"/>
<comment type="caution">
    <text evidence="2">The sequence shown here is derived from an EMBL/GenBank/DDBJ whole genome shotgun (WGS) entry which is preliminary data.</text>
</comment>
<keyword evidence="3" id="KW-1185">Reference proteome</keyword>
<dbReference type="EMBL" id="JXUW01000027">
    <property type="protein sequence ID" value="KJE75847.1"/>
    <property type="molecule type" value="Genomic_DNA"/>
</dbReference>
<feature type="compositionally biased region" description="Polar residues" evidence="1">
    <location>
        <begin position="12"/>
        <end position="24"/>
    </location>
</feature>
<feature type="region of interest" description="Disordered" evidence="1">
    <location>
        <begin position="1"/>
        <end position="52"/>
    </location>
</feature>
<proteinExistence type="predicted"/>
<dbReference type="AlphaFoldDB" id="A0A0D8FUC1"/>
<organism evidence="2 3">
    <name type="scientific">Ferrimicrobium acidiphilum DSM 19497</name>
    <dbReference type="NCBI Taxonomy" id="1121877"/>
    <lineage>
        <taxon>Bacteria</taxon>
        <taxon>Bacillati</taxon>
        <taxon>Actinomycetota</taxon>
        <taxon>Acidimicrobiia</taxon>
        <taxon>Acidimicrobiales</taxon>
        <taxon>Acidimicrobiaceae</taxon>
        <taxon>Ferrimicrobium</taxon>
    </lineage>
</organism>
<feature type="compositionally biased region" description="Basic and acidic residues" evidence="1">
    <location>
        <begin position="25"/>
        <end position="40"/>
    </location>
</feature>
<name>A0A0D8FUC1_9ACTN</name>